<reference evidence="2 3" key="1">
    <citation type="submission" date="2019-04" db="EMBL/GenBank/DDBJ databases">
        <title>High contiguity whole genome sequence and gene annotation resource for two Venturia nashicola isolates.</title>
        <authorList>
            <person name="Prokchorchik M."/>
            <person name="Won K."/>
            <person name="Lee Y."/>
            <person name="Choi E.D."/>
            <person name="Segonzac C."/>
            <person name="Sohn K.H."/>
        </authorList>
    </citation>
    <scope>NUCLEOTIDE SEQUENCE [LARGE SCALE GENOMIC DNA]</scope>
    <source>
        <strain evidence="2 3">PRI2</strain>
    </source>
</reference>
<organism evidence="2 3">
    <name type="scientific">Venturia nashicola</name>
    <dbReference type="NCBI Taxonomy" id="86259"/>
    <lineage>
        <taxon>Eukaryota</taxon>
        <taxon>Fungi</taxon>
        <taxon>Dikarya</taxon>
        <taxon>Ascomycota</taxon>
        <taxon>Pezizomycotina</taxon>
        <taxon>Dothideomycetes</taxon>
        <taxon>Pleosporomycetidae</taxon>
        <taxon>Venturiales</taxon>
        <taxon>Venturiaceae</taxon>
        <taxon>Venturia</taxon>
    </lineage>
</organism>
<sequence length="368" mass="41899">MITAFLLPRLLYTVGHQDLQRCPGEVESTVLLAKDGTWDWQRFEIKRSCVLEILAAHWLICLVNFMSILSVFHRRLDPQNTVFLSIDDRQEITEPYHRCQYHDVHGCRRVADFPELDLDPEIAPEHIDDCILLQMHSCQLQPPILQSAPHSLLIEPRVATRESLTRSLCICRQFMTGFIDTVERGAVSEVLLAGCISEVLLAGYSCCTSTSKNVDPDVTPPSIDWHKSPRPSRSPTSQIQRGSIQQTLSFTTPRPLPRVICATPVAYARATSSYCECTQALIKETKKDSSRCSDNVDQPFQDHRVASSDIEWHRVTSSGIEWWHRVTWTIDDVAARLRRGVCEGVHRLIRTARSTMVNGLPRSNEWLR</sequence>
<feature type="compositionally biased region" description="Polar residues" evidence="1">
    <location>
        <begin position="231"/>
        <end position="244"/>
    </location>
</feature>
<dbReference type="Proteomes" id="UP000298493">
    <property type="component" value="Unassembled WGS sequence"/>
</dbReference>
<gene>
    <name evidence="2" type="ORF">E6O75_ATG11159</name>
</gene>
<evidence type="ECO:0000256" key="1">
    <source>
        <dbReference type="SAM" id="MobiDB-lite"/>
    </source>
</evidence>
<evidence type="ECO:0000313" key="2">
    <source>
        <dbReference type="EMBL" id="TID22365.1"/>
    </source>
</evidence>
<dbReference type="AlphaFoldDB" id="A0A4Z1P3C0"/>
<comment type="caution">
    <text evidence="2">The sequence shown here is derived from an EMBL/GenBank/DDBJ whole genome shotgun (WGS) entry which is preliminary data.</text>
</comment>
<evidence type="ECO:0000313" key="3">
    <source>
        <dbReference type="Proteomes" id="UP000298493"/>
    </source>
</evidence>
<accession>A0A4Z1P3C0</accession>
<name>A0A4Z1P3C0_9PEZI</name>
<keyword evidence="3" id="KW-1185">Reference proteome</keyword>
<proteinExistence type="predicted"/>
<protein>
    <submittedName>
        <fullName evidence="2">Uncharacterized protein</fullName>
    </submittedName>
</protein>
<feature type="region of interest" description="Disordered" evidence="1">
    <location>
        <begin position="218"/>
        <end position="244"/>
    </location>
</feature>
<dbReference type="EMBL" id="SNSC02000008">
    <property type="protein sequence ID" value="TID22365.1"/>
    <property type="molecule type" value="Genomic_DNA"/>
</dbReference>